<gene>
    <name evidence="2" type="ORF">FYJ60_05935</name>
</gene>
<name>A0A7X2P8U8_9FIRM</name>
<dbReference type="RefSeq" id="WP_154457759.1">
    <property type="nucleotide sequence ID" value="NZ_VUMV01000003.1"/>
</dbReference>
<reference evidence="2 3" key="1">
    <citation type="submission" date="2019-08" db="EMBL/GenBank/DDBJ databases">
        <title>In-depth cultivation of the pig gut microbiome towards novel bacterial diversity and tailored functional studies.</title>
        <authorList>
            <person name="Wylensek D."/>
            <person name="Hitch T.C.A."/>
            <person name="Clavel T."/>
        </authorList>
    </citation>
    <scope>NUCLEOTIDE SEQUENCE [LARGE SCALE GENOMIC DNA]</scope>
    <source>
        <strain evidence="2 3">Oil+RF-744-WCA-WT-13</strain>
    </source>
</reference>
<evidence type="ECO:0000256" key="1">
    <source>
        <dbReference type="SAM" id="Phobius"/>
    </source>
</evidence>
<comment type="caution">
    <text evidence="2">The sequence shown here is derived from an EMBL/GenBank/DDBJ whole genome shotgun (WGS) entry which is preliminary data.</text>
</comment>
<feature type="transmembrane region" description="Helical" evidence="1">
    <location>
        <begin position="59"/>
        <end position="78"/>
    </location>
</feature>
<evidence type="ECO:0000313" key="2">
    <source>
        <dbReference type="EMBL" id="MST81853.1"/>
    </source>
</evidence>
<feature type="transmembrane region" description="Helical" evidence="1">
    <location>
        <begin position="84"/>
        <end position="107"/>
    </location>
</feature>
<keyword evidence="1" id="KW-0812">Transmembrane</keyword>
<proteinExistence type="predicted"/>
<keyword evidence="3" id="KW-1185">Reference proteome</keyword>
<dbReference type="Proteomes" id="UP000466864">
    <property type="component" value="Unassembled WGS sequence"/>
</dbReference>
<dbReference type="AlphaFoldDB" id="A0A7X2P8U8"/>
<keyword evidence="1" id="KW-0472">Membrane</keyword>
<sequence length="209" mass="23590">MEEILTQLTQWGGIVLTLVIALVMLIMALSGGIKKEERQIKSAVGHYVLRYPASNAGRAALLLLVGLVLDYGLGWYGTGKSDTAKALLLVLEFAVGIVTAFLFGYFIRKYFRFRIVVNEQKISVYPVFGDSFETSFSNIRSVKRVTKGDKASTESDSMILRTRDGKKFKADRQMSSYRLFEMQTKADVQLPNLTKKFKKQEDDFSEDDD</sequence>
<accession>A0A7X2P8U8</accession>
<dbReference type="EMBL" id="VUMV01000003">
    <property type="protein sequence ID" value="MST81853.1"/>
    <property type="molecule type" value="Genomic_DNA"/>
</dbReference>
<organism evidence="2 3">
    <name type="scientific">Bilifractor porci</name>
    <dbReference type="NCBI Taxonomy" id="2606636"/>
    <lineage>
        <taxon>Bacteria</taxon>
        <taxon>Bacillati</taxon>
        <taxon>Bacillota</taxon>
        <taxon>Clostridia</taxon>
        <taxon>Lachnospirales</taxon>
        <taxon>Lachnospiraceae</taxon>
        <taxon>Bilifractor</taxon>
    </lineage>
</organism>
<feature type="transmembrane region" description="Helical" evidence="1">
    <location>
        <begin position="12"/>
        <end position="33"/>
    </location>
</feature>
<protein>
    <submittedName>
        <fullName evidence="2">Uncharacterized protein</fullName>
    </submittedName>
</protein>
<evidence type="ECO:0000313" key="3">
    <source>
        <dbReference type="Proteomes" id="UP000466864"/>
    </source>
</evidence>
<keyword evidence="1" id="KW-1133">Transmembrane helix</keyword>